<dbReference type="PANTHER" id="PTHR11439">
    <property type="entry name" value="GAG-POL-RELATED RETROTRANSPOSON"/>
    <property type="match status" value="1"/>
</dbReference>
<dbReference type="Pfam" id="PF07727">
    <property type="entry name" value="RVT_2"/>
    <property type="match status" value="1"/>
</dbReference>
<reference evidence="3" key="2">
    <citation type="submission" date="2025-08" db="UniProtKB">
        <authorList>
            <consortium name="RefSeq"/>
        </authorList>
    </citation>
    <scope>IDENTIFICATION</scope>
    <source>
        <tissue evidence="3">Leaf</tissue>
    </source>
</reference>
<evidence type="ECO:0000313" key="2">
    <source>
        <dbReference type="Proteomes" id="UP000504610"/>
    </source>
</evidence>
<sequence length="194" mass="22027">MAAKFEMNNLGKLTYYLGIEVYQHEGEILLKQDRYAMKIFEETGMSECNLSHTPMEQNVKLSKYMQDPKESHGAALKQVLRYLCGTISYGLTYTRTRSVELVGYSDSSHNVGEDDGKSTGGHMFYLDKIPISWCSQKQEITALSSCEAEFMTATETAKQTIWLQELLSEIIREDSKKVTIRVDNRSATALTYTC</sequence>
<feature type="domain" description="Reverse transcriptase Ty1/copia-type" evidence="1">
    <location>
        <begin position="1"/>
        <end position="56"/>
    </location>
</feature>
<evidence type="ECO:0000259" key="1">
    <source>
        <dbReference type="Pfam" id="PF07727"/>
    </source>
</evidence>
<dbReference type="RefSeq" id="XP_056862395.1">
    <property type="nucleotide sequence ID" value="XM_057006415.1"/>
</dbReference>
<proteinExistence type="predicted"/>
<dbReference type="KEGG" id="rsz:130510071"/>
<accession>A0A9W3DEZ0</accession>
<evidence type="ECO:0000313" key="3">
    <source>
        <dbReference type="RefSeq" id="XP_056862395.1"/>
    </source>
</evidence>
<dbReference type="OrthoDB" id="662868at2759"/>
<dbReference type="InterPro" id="IPR013103">
    <property type="entry name" value="RVT_2"/>
</dbReference>
<dbReference type="GeneID" id="130510071"/>
<reference evidence="2" key="1">
    <citation type="journal article" date="2019" name="Database">
        <title>The radish genome database (RadishGD): an integrated information resource for radish genomics.</title>
        <authorList>
            <person name="Yu H.J."/>
            <person name="Baek S."/>
            <person name="Lee Y.J."/>
            <person name="Cho A."/>
            <person name="Mun J.H."/>
        </authorList>
    </citation>
    <scope>NUCLEOTIDE SEQUENCE [LARGE SCALE GENOMIC DNA]</scope>
    <source>
        <strain evidence="2">cv. WK10039</strain>
    </source>
</reference>
<dbReference type="Proteomes" id="UP000504610">
    <property type="component" value="Chromosome 3"/>
</dbReference>
<gene>
    <name evidence="3" type="primary">LOC130510071</name>
</gene>
<organism evidence="2 3">
    <name type="scientific">Raphanus sativus</name>
    <name type="common">Radish</name>
    <name type="synonym">Raphanus raphanistrum var. sativus</name>
    <dbReference type="NCBI Taxonomy" id="3726"/>
    <lineage>
        <taxon>Eukaryota</taxon>
        <taxon>Viridiplantae</taxon>
        <taxon>Streptophyta</taxon>
        <taxon>Embryophyta</taxon>
        <taxon>Tracheophyta</taxon>
        <taxon>Spermatophyta</taxon>
        <taxon>Magnoliopsida</taxon>
        <taxon>eudicotyledons</taxon>
        <taxon>Gunneridae</taxon>
        <taxon>Pentapetalae</taxon>
        <taxon>rosids</taxon>
        <taxon>malvids</taxon>
        <taxon>Brassicales</taxon>
        <taxon>Brassicaceae</taxon>
        <taxon>Brassiceae</taxon>
        <taxon>Raphanus</taxon>
    </lineage>
</organism>
<name>A0A9W3DEZ0_RAPSA</name>
<dbReference type="AlphaFoldDB" id="A0A9W3DEZ0"/>
<keyword evidence="2" id="KW-1185">Reference proteome</keyword>
<dbReference type="PANTHER" id="PTHR11439:SF480">
    <property type="entry name" value="REVERSE TRANSCRIPTASE TY1_COPIA-TYPE DOMAIN-CONTAINING PROTEIN"/>
    <property type="match status" value="1"/>
</dbReference>
<dbReference type="CDD" id="cd09272">
    <property type="entry name" value="RNase_HI_RT_Ty1"/>
    <property type="match status" value="1"/>
</dbReference>
<protein>
    <submittedName>
        <fullName evidence="3">Secreted RxLR effector protein 161-like</fullName>
    </submittedName>
</protein>